<evidence type="ECO:0000256" key="2">
    <source>
        <dbReference type="ARBA" id="ARBA00022475"/>
    </source>
</evidence>
<evidence type="ECO:0000256" key="4">
    <source>
        <dbReference type="ARBA" id="ARBA00022989"/>
    </source>
</evidence>
<feature type="transmembrane region" description="Helical" evidence="6">
    <location>
        <begin position="112"/>
        <end position="131"/>
    </location>
</feature>
<evidence type="ECO:0000256" key="6">
    <source>
        <dbReference type="SAM" id="Phobius"/>
    </source>
</evidence>
<feature type="transmembrane region" description="Helical" evidence="6">
    <location>
        <begin position="204"/>
        <end position="224"/>
    </location>
</feature>
<dbReference type="InterPro" id="IPR001851">
    <property type="entry name" value="ABC_transp_permease"/>
</dbReference>
<dbReference type="CDD" id="cd06579">
    <property type="entry name" value="TM_PBP1_transp_AraH_like"/>
    <property type="match status" value="1"/>
</dbReference>
<feature type="transmembrane region" description="Helical" evidence="6">
    <location>
        <begin position="79"/>
        <end position="100"/>
    </location>
</feature>
<dbReference type="GO" id="GO:0022857">
    <property type="term" value="F:transmembrane transporter activity"/>
    <property type="evidence" value="ECO:0007669"/>
    <property type="project" value="InterPro"/>
</dbReference>
<keyword evidence="5 6" id="KW-0472">Membrane</keyword>
<dbReference type="GO" id="GO:0005886">
    <property type="term" value="C:plasma membrane"/>
    <property type="evidence" value="ECO:0007669"/>
    <property type="project" value="UniProtKB-SubCell"/>
</dbReference>
<dbReference type="Pfam" id="PF02653">
    <property type="entry name" value="BPD_transp_2"/>
    <property type="match status" value="1"/>
</dbReference>
<proteinExistence type="predicted"/>
<feature type="transmembrane region" description="Helical" evidence="6">
    <location>
        <begin position="40"/>
        <end position="73"/>
    </location>
</feature>
<evidence type="ECO:0000313" key="8">
    <source>
        <dbReference type="Proteomes" id="UP000196386"/>
    </source>
</evidence>
<evidence type="ECO:0000256" key="5">
    <source>
        <dbReference type="ARBA" id="ARBA00023136"/>
    </source>
</evidence>
<dbReference type="Proteomes" id="UP000196386">
    <property type="component" value="Unassembled WGS sequence"/>
</dbReference>
<keyword evidence="4 6" id="KW-1133">Transmembrane helix</keyword>
<gene>
    <name evidence="7" type="ORF">B5F11_11315</name>
</gene>
<name>A0A1Y4MYJ8_9FIRM</name>
<feature type="transmembrane region" description="Helical" evidence="6">
    <location>
        <begin position="282"/>
        <end position="300"/>
    </location>
</feature>
<sequence>MLKKKYGPLFILAGLIVIMAIASPYFLTADNLETVAKQTAVIGVLTIGELLVIITGGIDLTVGAVLAFSMVISALMLKAGVPLVVCILAALAIGAAVGYLNGFIVTKMKLPPFIATLGMTGVLRGAALIITDGLPVSSLPESINWFGNGTVLFISVPILILAVLAIIFQIVLSKTIFGRQIYALGSNTEATRLAGINVGSRTRCIYLLSGMLAAVAGILLMGRLSAAQPTAATGYESNAIAASVIGGASMLGGVGTVWGAIVGAFIMSILTNGFTLLHVNTFFQQSAIGFILIMAVYLDILQRSSGSPFKRLHLVPRKEKISKSEHL</sequence>
<comment type="subcellular location">
    <subcellularLocation>
        <location evidence="1">Cell membrane</location>
        <topology evidence="1">Multi-pass membrane protein</topology>
    </subcellularLocation>
</comment>
<dbReference type="AlphaFoldDB" id="A0A1Y4MYJ8"/>
<keyword evidence="3 6" id="KW-0812">Transmembrane</keyword>
<feature type="transmembrane region" description="Helical" evidence="6">
    <location>
        <begin position="244"/>
        <end position="270"/>
    </location>
</feature>
<accession>A0A1Y4MYJ8</accession>
<evidence type="ECO:0000313" key="7">
    <source>
        <dbReference type="EMBL" id="OUP68933.1"/>
    </source>
</evidence>
<dbReference type="RefSeq" id="WP_087301606.1">
    <property type="nucleotide sequence ID" value="NZ_NFKP01000013.1"/>
</dbReference>
<keyword evidence="2" id="KW-1003">Cell membrane</keyword>
<dbReference type="EMBL" id="NFKP01000013">
    <property type="protein sequence ID" value="OUP68933.1"/>
    <property type="molecule type" value="Genomic_DNA"/>
</dbReference>
<comment type="caution">
    <text evidence="7">The sequence shown here is derived from an EMBL/GenBank/DDBJ whole genome shotgun (WGS) entry which is preliminary data.</text>
</comment>
<evidence type="ECO:0000256" key="1">
    <source>
        <dbReference type="ARBA" id="ARBA00004651"/>
    </source>
</evidence>
<protein>
    <submittedName>
        <fullName evidence="7">Ribose ABC transporter permease</fullName>
    </submittedName>
</protein>
<evidence type="ECO:0000256" key="3">
    <source>
        <dbReference type="ARBA" id="ARBA00022692"/>
    </source>
</evidence>
<feature type="transmembrane region" description="Helical" evidence="6">
    <location>
        <begin position="6"/>
        <end position="28"/>
    </location>
</feature>
<dbReference type="PANTHER" id="PTHR32196">
    <property type="entry name" value="ABC TRANSPORTER PERMEASE PROTEIN YPHD-RELATED-RELATED"/>
    <property type="match status" value="1"/>
</dbReference>
<reference evidence="8" key="1">
    <citation type="submission" date="2017-04" db="EMBL/GenBank/DDBJ databases">
        <title>Function of individual gut microbiota members based on whole genome sequencing of pure cultures obtained from chicken caecum.</title>
        <authorList>
            <person name="Medvecky M."/>
            <person name="Cejkova D."/>
            <person name="Polansky O."/>
            <person name="Karasova D."/>
            <person name="Kubasova T."/>
            <person name="Cizek A."/>
            <person name="Rychlik I."/>
        </authorList>
    </citation>
    <scope>NUCLEOTIDE SEQUENCE [LARGE SCALE GENOMIC DNA]</scope>
    <source>
        <strain evidence="8">An175</strain>
    </source>
</reference>
<feature type="transmembrane region" description="Helical" evidence="6">
    <location>
        <begin position="151"/>
        <end position="172"/>
    </location>
</feature>
<organism evidence="7 8">
    <name type="scientific">Anaerotruncus colihominis</name>
    <dbReference type="NCBI Taxonomy" id="169435"/>
    <lineage>
        <taxon>Bacteria</taxon>
        <taxon>Bacillati</taxon>
        <taxon>Bacillota</taxon>
        <taxon>Clostridia</taxon>
        <taxon>Eubacteriales</taxon>
        <taxon>Oscillospiraceae</taxon>
        <taxon>Anaerotruncus</taxon>
    </lineage>
</organism>